<evidence type="ECO:0000313" key="8">
    <source>
        <dbReference type="EMBL" id="TPE62608.1"/>
    </source>
</evidence>
<evidence type="ECO:0000256" key="3">
    <source>
        <dbReference type="ARBA" id="ARBA00023082"/>
    </source>
</evidence>
<name>A0A501XPJ4_9SPHN</name>
<dbReference type="InterPro" id="IPR036388">
    <property type="entry name" value="WH-like_DNA-bd_sf"/>
</dbReference>
<dbReference type="InterPro" id="IPR013249">
    <property type="entry name" value="RNA_pol_sigma70_r4_t2"/>
</dbReference>
<keyword evidence="3" id="KW-0731">Sigma factor</keyword>
<dbReference type="Proteomes" id="UP000319897">
    <property type="component" value="Unassembled WGS sequence"/>
</dbReference>
<dbReference type="InterPro" id="IPR007627">
    <property type="entry name" value="RNA_pol_sigma70_r2"/>
</dbReference>
<dbReference type="AlphaFoldDB" id="A0A501XPJ4"/>
<dbReference type="SUPFAM" id="SSF88946">
    <property type="entry name" value="Sigma2 domain of RNA polymerase sigma factors"/>
    <property type="match status" value="1"/>
</dbReference>
<dbReference type="Pfam" id="PF04542">
    <property type="entry name" value="Sigma70_r2"/>
    <property type="match status" value="1"/>
</dbReference>
<gene>
    <name evidence="8" type="ORF">FJQ54_05310</name>
</gene>
<accession>A0A501XPJ4</accession>
<dbReference type="EMBL" id="VFSU01000017">
    <property type="protein sequence ID" value="TPE62608.1"/>
    <property type="molecule type" value="Genomic_DNA"/>
</dbReference>
<dbReference type="InterPro" id="IPR013324">
    <property type="entry name" value="RNA_pol_sigma_r3/r4-like"/>
</dbReference>
<evidence type="ECO:0000259" key="6">
    <source>
        <dbReference type="Pfam" id="PF04542"/>
    </source>
</evidence>
<dbReference type="RefSeq" id="WP_140927380.1">
    <property type="nucleotide sequence ID" value="NZ_VFSU01000017.1"/>
</dbReference>
<comment type="similarity">
    <text evidence="1">Belongs to the sigma-70 factor family. ECF subfamily.</text>
</comment>
<keyword evidence="9" id="KW-1185">Reference proteome</keyword>
<feature type="domain" description="RNA polymerase sigma-70 region 2" evidence="6">
    <location>
        <begin position="24"/>
        <end position="90"/>
    </location>
</feature>
<dbReference type="Gene3D" id="1.10.10.10">
    <property type="entry name" value="Winged helix-like DNA-binding domain superfamily/Winged helix DNA-binding domain"/>
    <property type="match status" value="1"/>
</dbReference>
<evidence type="ECO:0000313" key="9">
    <source>
        <dbReference type="Proteomes" id="UP000319897"/>
    </source>
</evidence>
<dbReference type="Pfam" id="PF08281">
    <property type="entry name" value="Sigma70_r4_2"/>
    <property type="match status" value="1"/>
</dbReference>
<dbReference type="GO" id="GO:0006352">
    <property type="term" value="P:DNA-templated transcription initiation"/>
    <property type="evidence" value="ECO:0007669"/>
    <property type="project" value="InterPro"/>
</dbReference>
<dbReference type="CDD" id="cd06171">
    <property type="entry name" value="Sigma70_r4"/>
    <property type="match status" value="1"/>
</dbReference>
<dbReference type="NCBIfam" id="TIGR02937">
    <property type="entry name" value="sigma70-ECF"/>
    <property type="match status" value="1"/>
</dbReference>
<organism evidence="8 9">
    <name type="scientific">Sandaracinobacter neustonicus</name>
    <dbReference type="NCBI Taxonomy" id="1715348"/>
    <lineage>
        <taxon>Bacteria</taxon>
        <taxon>Pseudomonadati</taxon>
        <taxon>Pseudomonadota</taxon>
        <taxon>Alphaproteobacteria</taxon>
        <taxon>Sphingomonadales</taxon>
        <taxon>Sphingosinicellaceae</taxon>
        <taxon>Sandaracinobacter</taxon>
    </lineage>
</organism>
<dbReference type="PANTHER" id="PTHR43133:SF8">
    <property type="entry name" value="RNA POLYMERASE SIGMA FACTOR HI_1459-RELATED"/>
    <property type="match status" value="1"/>
</dbReference>
<keyword evidence="4" id="KW-0238">DNA-binding</keyword>
<reference evidence="8 9" key="1">
    <citation type="submission" date="2019-06" db="EMBL/GenBank/DDBJ databases">
        <authorList>
            <person name="Lee I."/>
            <person name="Jang G.I."/>
            <person name="Hwang C.Y."/>
        </authorList>
    </citation>
    <scope>NUCLEOTIDE SEQUENCE [LARGE SCALE GENOMIC DNA]</scope>
    <source>
        <strain evidence="8 9">PAMC 28131</strain>
    </source>
</reference>
<dbReference type="InterPro" id="IPR014284">
    <property type="entry name" value="RNA_pol_sigma-70_dom"/>
</dbReference>
<dbReference type="Gene3D" id="1.10.1740.10">
    <property type="match status" value="1"/>
</dbReference>
<evidence type="ECO:0000256" key="2">
    <source>
        <dbReference type="ARBA" id="ARBA00023015"/>
    </source>
</evidence>
<feature type="domain" description="RNA polymerase sigma factor 70 region 4 type 2" evidence="7">
    <location>
        <begin position="126"/>
        <end position="177"/>
    </location>
</feature>
<protein>
    <submittedName>
        <fullName evidence="8">RNA polymerase sigma factor</fullName>
    </submittedName>
</protein>
<dbReference type="InterPro" id="IPR039425">
    <property type="entry name" value="RNA_pol_sigma-70-like"/>
</dbReference>
<dbReference type="GO" id="GO:0003677">
    <property type="term" value="F:DNA binding"/>
    <property type="evidence" value="ECO:0007669"/>
    <property type="project" value="UniProtKB-KW"/>
</dbReference>
<dbReference type="SUPFAM" id="SSF88659">
    <property type="entry name" value="Sigma3 and sigma4 domains of RNA polymerase sigma factors"/>
    <property type="match status" value="1"/>
</dbReference>
<evidence type="ECO:0000256" key="1">
    <source>
        <dbReference type="ARBA" id="ARBA00010641"/>
    </source>
</evidence>
<dbReference type="GO" id="GO:0016987">
    <property type="term" value="F:sigma factor activity"/>
    <property type="evidence" value="ECO:0007669"/>
    <property type="project" value="UniProtKB-KW"/>
</dbReference>
<proteinExistence type="inferred from homology"/>
<comment type="caution">
    <text evidence="8">The sequence shown here is derived from an EMBL/GenBank/DDBJ whole genome shotgun (WGS) entry which is preliminary data.</text>
</comment>
<dbReference type="OrthoDB" id="7041663at2"/>
<keyword evidence="5" id="KW-0804">Transcription</keyword>
<evidence type="ECO:0000259" key="7">
    <source>
        <dbReference type="Pfam" id="PF08281"/>
    </source>
</evidence>
<dbReference type="PANTHER" id="PTHR43133">
    <property type="entry name" value="RNA POLYMERASE ECF-TYPE SIGMA FACTO"/>
    <property type="match status" value="1"/>
</dbReference>
<evidence type="ECO:0000256" key="4">
    <source>
        <dbReference type="ARBA" id="ARBA00023125"/>
    </source>
</evidence>
<keyword evidence="2" id="KW-0805">Transcription regulation</keyword>
<dbReference type="InterPro" id="IPR013325">
    <property type="entry name" value="RNA_pol_sigma_r2"/>
</dbReference>
<evidence type="ECO:0000256" key="5">
    <source>
        <dbReference type="ARBA" id="ARBA00023163"/>
    </source>
</evidence>
<sequence>MTDTGDAELVKLAAAGNESAFGQLMRRYKEPLYRLIRRLTGDPDAAYDVLQDCMVSIWHGLARFDHTRPFQPWVQRIAINKVRDWGRRRAVRRFLTGAADETVMARAVDPAPLPDTQTADRQALAMLDREIASLPLALRLPLVLTAIEGLSHAEAGAQLGISAKAVETKVARARRQLGEAIGQL</sequence>